<dbReference type="PROSITE" id="PS50942">
    <property type="entry name" value="ENTH"/>
    <property type="match status" value="1"/>
</dbReference>
<feature type="compositionally biased region" description="Polar residues" evidence="3">
    <location>
        <begin position="361"/>
        <end position="370"/>
    </location>
</feature>
<feature type="compositionally biased region" description="Pro residues" evidence="3">
    <location>
        <begin position="562"/>
        <end position="571"/>
    </location>
</feature>
<dbReference type="Gene3D" id="1.25.40.90">
    <property type="match status" value="1"/>
</dbReference>
<dbReference type="InterPro" id="IPR014712">
    <property type="entry name" value="ANTH_dom_sf"/>
</dbReference>
<evidence type="ECO:0000313" key="5">
    <source>
        <dbReference type="EMBL" id="KZS94623.1"/>
    </source>
</evidence>
<feature type="compositionally biased region" description="Polar residues" evidence="3">
    <location>
        <begin position="322"/>
        <end position="331"/>
    </location>
</feature>
<evidence type="ECO:0000256" key="2">
    <source>
        <dbReference type="ARBA" id="ARBA00022490"/>
    </source>
</evidence>
<dbReference type="GO" id="GO:0072583">
    <property type="term" value="P:clathrin-dependent endocytosis"/>
    <property type="evidence" value="ECO:0007669"/>
    <property type="project" value="InterPro"/>
</dbReference>
<comment type="subcellular location">
    <subcellularLocation>
        <location evidence="1">Cytoplasm</location>
    </subcellularLocation>
</comment>
<dbReference type="GO" id="GO:0000149">
    <property type="term" value="F:SNARE binding"/>
    <property type="evidence" value="ECO:0007669"/>
    <property type="project" value="TreeGrafter"/>
</dbReference>
<dbReference type="GO" id="GO:0005905">
    <property type="term" value="C:clathrin-coated pit"/>
    <property type="evidence" value="ECO:0007669"/>
    <property type="project" value="TreeGrafter"/>
</dbReference>
<dbReference type="FunFam" id="1.20.58.150:FF:000004">
    <property type="entry name" value="ENTH domain protein"/>
    <property type="match status" value="1"/>
</dbReference>
<keyword evidence="2" id="KW-0963">Cytoplasm</keyword>
<dbReference type="CDD" id="cd16988">
    <property type="entry name" value="ANTH_N_YAP180"/>
    <property type="match status" value="1"/>
</dbReference>
<dbReference type="SUPFAM" id="SSF89009">
    <property type="entry name" value="GAT-like domain"/>
    <property type="match status" value="1"/>
</dbReference>
<dbReference type="OrthoDB" id="44015at2759"/>
<dbReference type="InterPro" id="IPR008942">
    <property type="entry name" value="ENTH_VHS"/>
</dbReference>
<dbReference type="InterPro" id="IPR011417">
    <property type="entry name" value="ANTH_dom"/>
</dbReference>
<dbReference type="GO" id="GO:0005545">
    <property type="term" value="F:1-phosphatidylinositol binding"/>
    <property type="evidence" value="ECO:0007669"/>
    <property type="project" value="InterPro"/>
</dbReference>
<evidence type="ECO:0000256" key="3">
    <source>
        <dbReference type="SAM" id="MobiDB-lite"/>
    </source>
</evidence>
<feature type="compositionally biased region" description="Polar residues" evidence="3">
    <location>
        <begin position="572"/>
        <end position="618"/>
    </location>
</feature>
<dbReference type="SMART" id="SM00273">
    <property type="entry name" value="ENTH"/>
    <property type="match status" value="1"/>
</dbReference>
<dbReference type="Gene3D" id="1.20.58.150">
    <property type="entry name" value="ANTH domain"/>
    <property type="match status" value="1"/>
</dbReference>
<dbReference type="SUPFAM" id="SSF48464">
    <property type="entry name" value="ENTH/VHS domain"/>
    <property type="match status" value="1"/>
</dbReference>
<feature type="compositionally biased region" description="Polar residues" evidence="3">
    <location>
        <begin position="852"/>
        <end position="872"/>
    </location>
</feature>
<feature type="compositionally biased region" description="Low complexity" evidence="3">
    <location>
        <begin position="808"/>
        <end position="823"/>
    </location>
</feature>
<feature type="region of interest" description="Disordered" evidence="3">
    <location>
        <begin position="484"/>
        <end position="680"/>
    </location>
</feature>
<dbReference type="PANTHER" id="PTHR22951:SF5">
    <property type="entry name" value="PHOSPHATIDYLINOSITOL-BINDING CLATHRIN ASSEMBLY PROTEIN LAP"/>
    <property type="match status" value="1"/>
</dbReference>
<feature type="region of interest" description="Disordered" evidence="3">
    <location>
        <begin position="322"/>
        <end position="372"/>
    </location>
</feature>
<proteinExistence type="predicted"/>
<dbReference type="GO" id="GO:0006900">
    <property type="term" value="P:vesicle budding from membrane"/>
    <property type="evidence" value="ECO:0007669"/>
    <property type="project" value="TreeGrafter"/>
</dbReference>
<keyword evidence="6" id="KW-1185">Reference proteome</keyword>
<dbReference type="STRING" id="1314777.A0A164VZS1"/>
<dbReference type="PANTHER" id="PTHR22951">
    <property type="entry name" value="CLATHRIN ASSEMBLY PROTEIN"/>
    <property type="match status" value="1"/>
</dbReference>
<evidence type="ECO:0000256" key="1">
    <source>
        <dbReference type="ARBA" id="ARBA00004496"/>
    </source>
</evidence>
<accession>A0A164VZS1</accession>
<dbReference type="GO" id="GO:0005546">
    <property type="term" value="F:phosphatidylinositol-4,5-bisphosphate binding"/>
    <property type="evidence" value="ECO:0007669"/>
    <property type="project" value="TreeGrafter"/>
</dbReference>
<dbReference type="GO" id="GO:0030136">
    <property type="term" value="C:clathrin-coated vesicle"/>
    <property type="evidence" value="ECO:0007669"/>
    <property type="project" value="InterPro"/>
</dbReference>
<name>A0A164VZS1_9AGAM</name>
<reference evidence="5 6" key="1">
    <citation type="journal article" date="2016" name="Mol. Biol. Evol.">
        <title>Comparative Genomics of Early-Diverging Mushroom-Forming Fungi Provides Insights into the Origins of Lignocellulose Decay Capabilities.</title>
        <authorList>
            <person name="Nagy L.G."/>
            <person name="Riley R."/>
            <person name="Tritt A."/>
            <person name="Adam C."/>
            <person name="Daum C."/>
            <person name="Floudas D."/>
            <person name="Sun H."/>
            <person name="Yadav J.S."/>
            <person name="Pangilinan J."/>
            <person name="Larsson K.H."/>
            <person name="Matsuura K."/>
            <person name="Barry K."/>
            <person name="Labutti K."/>
            <person name="Kuo R."/>
            <person name="Ohm R.A."/>
            <person name="Bhattacharya S.S."/>
            <person name="Shirouzu T."/>
            <person name="Yoshinaga Y."/>
            <person name="Martin F.M."/>
            <person name="Grigoriev I.V."/>
            <person name="Hibbett D.S."/>
        </authorList>
    </citation>
    <scope>NUCLEOTIDE SEQUENCE [LARGE SCALE GENOMIC DNA]</scope>
    <source>
        <strain evidence="5 6">HHB9708</strain>
    </source>
</reference>
<dbReference type="GO" id="GO:0048268">
    <property type="term" value="P:clathrin coat assembly"/>
    <property type="evidence" value="ECO:0007669"/>
    <property type="project" value="InterPro"/>
</dbReference>
<dbReference type="InterPro" id="IPR013809">
    <property type="entry name" value="ENTH"/>
</dbReference>
<evidence type="ECO:0000313" key="6">
    <source>
        <dbReference type="Proteomes" id="UP000076722"/>
    </source>
</evidence>
<feature type="compositionally biased region" description="Polar residues" evidence="3">
    <location>
        <begin position="643"/>
        <end position="662"/>
    </location>
</feature>
<feature type="region of interest" description="Disordered" evidence="3">
    <location>
        <begin position="800"/>
        <end position="872"/>
    </location>
</feature>
<feature type="compositionally biased region" description="Low complexity" evidence="3">
    <location>
        <begin position="530"/>
        <end position="542"/>
    </location>
</feature>
<dbReference type="AlphaFoldDB" id="A0A164VZS1"/>
<dbReference type="Pfam" id="PF07651">
    <property type="entry name" value="ANTH"/>
    <property type="match status" value="1"/>
</dbReference>
<dbReference type="GO" id="GO:0032050">
    <property type="term" value="F:clathrin heavy chain binding"/>
    <property type="evidence" value="ECO:0007669"/>
    <property type="project" value="TreeGrafter"/>
</dbReference>
<sequence length="872" mass="92045">MVLSGQSTNMNSGSSYEKVVKLACKPKHAPPKAKYLDPIIAATWSDDGAVHDVCRALAPRFKEPNAIIVFKAMIVLHTMVRTGSTDNVLTSLTSSEVLKLSNVFNGQWEGYSAPENLQRYAKYMDTRIKAYRELKHDAIRVQSESNRDMLVNQAENGRMAGSGSNGSLTRSKTIAGRKLKVMTVEKGLLRETKIVQKQIDALLECKFYEDDLEDELVLSALRMLLKDLLVLFQACNEGVINVLEHYFEMSHVDATSALALYRHFCSQTKRVVDYLAIGRKLQNLLNVSIPNLKHAPVSLAGSLEEYLNDPNFEQNRIEYKTTKQAADSNGKSAPKSALKKPDQPKSGPSIKFQDPMPRGASGSTPNNNNADDFFKSIEQEQSTIFNPQTNSPSSNYFQQQSQHNPFANRQSMMMTGAGPFPFAAQPTGMIPQPTGFQPQPFLAPQQTGSPFQGQSGGFLQAQPTGNPFRQSMLFPQSTGMPNFANPSAGNPFGMGAPAPPAVPSFTQPQSAYTPAFSRPKSPEGPPRPQSTPITTLQQQQPTAKPLVSHQTGSRNPFGIPVAPAPPVPQPPTLNQLATGNFNQFSSQANDPNSNANAGSASPPHRSNTSPLSSAFTGMSSLASSFATGGTTTGSTAPTTLGSQSTANSSFLGGQNAFNSSPDSAPAPLQPQQTGFGGIKPFKPSSSFGASLLEALPSIPGSNPATPAGAGGLPLPSSQSLPSASNSASNSAQGTSYFGGLSSQPTGFGALNSNVNSNPTGSFSTTFGTGQNTTSTVGVGLRPQITGGGVANPFRASMLNPSAAPPLPSSNSFPSFTSTLSPSSSLPPPFQPTSSFGKSAAASLGTGNPFPQGGNSNMFGQPQQQQNAPVSLI</sequence>
<evidence type="ECO:0000259" key="4">
    <source>
        <dbReference type="PROSITE" id="PS50942"/>
    </source>
</evidence>
<feature type="compositionally biased region" description="Low complexity" evidence="3">
    <location>
        <begin position="712"/>
        <end position="733"/>
    </location>
</feature>
<organism evidence="5 6">
    <name type="scientific">Sistotremastrum niveocremeum HHB9708</name>
    <dbReference type="NCBI Taxonomy" id="1314777"/>
    <lineage>
        <taxon>Eukaryota</taxon>
        <taxon>Fungi</taxon>
        <taxon>Dikarya</taxon>
        <taxon>Basidiomycota</taxon>
        <taxon>Agaricomycotina</taxon>
        <taxon>Agaricomycetes</taxon>
        <taxon>Sistotremastrales</taxon>
        <taxon>Sistotremastraceae</taxon>
        <taxon>Sertulicium</taxon>
        <taxon>Sertulicium niveocremeum</taxon>
    </lineage>
</organism>
<protein>
    <submittedName>
        <fullName evidence="5">ANTH-domain-containing protein</fullName>
    </submittedName>
</protein>
<dbReference type="Proteomes" id="UP000076722">
    <property type="component" value="Unassembled WGS sequence"/>
</dbReference>
<gene>
    <name evidence="5" type="ORF">SISNIDRAFT_549163</name>
</gene>
<dbReference type="EMBL" id="KV419404">
    <property type="protein sequence ID" value="KZS94623.1"/>
    <property type="molecule type" value="Genomic_DNA"/>
</dbReference>
<feature type="compositionally biased region" description="Low complexity" evidence="3">
    <location>
        <begin position="619"/>
        <end position="642"/>
    </location>
</feature>
<dbReference type="InterPro" id="IPR045192">
    <property type="entry name" value="AP180-like"/>
</dbReference>
<feature type="domain" description="ENTH" evidence="4">
    <location>
        <begin position="8"/>
        <end position="138"/>
    </location>
</feature>
<feature type="region of interest" description="Disordered" evidence="3">
    <location>
        <begin position="698"/>
        <end position="737"/>
    </location>
</feature>